<evidence type="ECO:0000256" key="8">
    <source>
        <dbReference type="SAM" id="Phobius"/>
    </source>
</evidence>
<dbReference type="AlphaFoldDB" id="A0A4Y3KQB6"/>
<evidence type="ECO:0000256" key="6">
    <source>
        <dbReference type="ARBA" id="ARBA00022989"/>
    </source>
</evidence>
<proteinExistence type="predicted"/>
<keyword evidence="7 8" id="KW-0472">Membrane</keyword>
<evidence type="ECO:0000256" key="5">
    <source>
        <dbReference type="ARBA" id="ARBA00022692"/>
    </source>
</evidence>
<keyword evidence="4 9" id="KW-0808">Transferase</keyword>
<organism evidence="9 10">
    <name type="scientific">Cellulomonas gelida</name>
    <dbReference type="NCBI Taxonomy" id="1712"/>
    <lineage>
        <taxon>Bacteria</taxon>
        <taxon>Bacillati</taxon>
        <taxon>Actinomycetota</taxon>
        <taxon>Actinomycetes</taxon>
        <taxon>Micrococcales</taxon>
        <taxon>Cellulomonadaceae</taxon>
        <taxon>Cellulomonas</taxon>
    </lineage>
</organism>
<dbReference type="GO" id="GO:0042371">
    <property type="term" value="P:vitamin K biosynthetic process"/>
    <property type="evidence" value="ECO:0007669"/>
    <property type="project" value="TreeGrafter"/>
</dbReference>
<evidence type="ECO:0000256" key="7">
    <source>
        <dbReference type="ARBA" id="ARBA00023136"/>
    </source>
</evidence>
<comment type="caution">
    <text evidence="9">The sequence shown here is derived from an EMBL/GenBank/DDBJ whole genome shotgun (WGS) entry which is preliminary data.</text>
</comment>
<dbReference type="EMBL" id="BJLQ01000033">
    <property type="protein sequence ID" value="GEA85375.1"/>
    <property type="molecule type" value="Genomic_DNA"/>
</dbReference>
<protein>
    <submittedName>
        <fullName evidence="9">Prenyltransferase</fullName>
    </submittedName>
</protein>
<accession>A0A4Y3KQB6</accession>
<name>A0A4Y3KQB6_9CELL</name>
<dbReference type="InterPro" id="IPR026046">
    <property type="entry name" value="UBIAD1"/>
</dbReference>
<dbReference type="Pfam" id="PF01040">
    <property type="entry name" value="UbiA"/>
    <property type="match status" value="1"/>
</dbReference>
<dbReference type="RefSeq" id="WP_141371337.1">
    <property type="nucleotide sequence ID" value="NZ_BJLQ01000033.1"/>
</dbReference>
<evidence type="ECO:0000313" key="10">
    <source>
        <dbReference type="Proteomes" id="UP000320461"/>
    </source>
</evidence>
<evidence type="ECO:0000256" key="3">
    <source>
        <dbReference type="ARBA" id="ARBA00022428"/>
    </source>
</evidence>
<feature type="transmembrane region" description="Helical" evidence="8">
    <location>
        <begin position="281"/>
        <end position="303"/>
    </location>
</feature>
<keyword evidence="6 8" id="KW-1133">Transmembrane helix</keyword>
<dbReference type="OrthoDB" id="1416782at2"/>
<dbReference type="CDD" id="cd13966">
    <property type="entry name" value="PT_UbiA_4"/>
    <property type="match status" value="1"/>
</dbReference>
<feature type="transmembrane region" description="Helical" evidence="8">
    <location>
        <begin position="100"/>
        <end position="119"/>
    </location>
</feature>
<dbReference type="GO" id="GO:0016020">
    <property type="term" value="C:membrane"/>
    <property type="evidence" value="ECO:0007669"/>
    <property type="project" value="UniProtKB-SubCell"/>
</dbReference>
<keyword evidence="10" id="KW-1185">Reference proteome</keyword>
<dbReference type="Gene3D" id="1.10.357.140">
    <property type="entry name" value="UbiA prenyltransferase"/>
    <property type="match status" value="1"/>
</dbReference>
<keyword evidence="3" id="KW-0474">Menaquinone biosynthesis</keyword>
<evidence type="ECO:0000256" key="2">
    <source>
        <dbReference type="ARBA" id="ARBA00004863"/>
    </source>
</evidence>
<evidence type="ECO:0000256" key="1">
    <source>
        <dbReference type="ARBA" id="ARBA00004141"/>
    </source>
</evidence>
<dbReference type="PANTHER" id="PTHR13929:SF0">
    <property type="entry name" value="UBIA PRENYLTRANSFERASE DOMAIN-CONTAINING PROTEIN 1"/>
    <property type="match status" value="1"/>
</dbReference>
<feature type="transmembrane region" description="Helical" evidence="8">
    <location>
        <begin position="232"/>
        <end position="261"/>
    </location>
</feature>
<dbReference type="Gene3D" id="1.20.120.1780">
    <property type="entry name" value="UbiA prenyltransferase"/>
    <property type="match status" value="1"/>
</dbReference>
<reference evidence="9 10" key="1">
    <citation type="submission" date="2019-06" db="EMBL/GenBank/DDBJ databases">
        <title>Whole genome shotgun sequence of Cellulomonas gelida NBRC 3748.</title>
        <authorList>
            <person name="Hosoyama A."/>
            <person name="Uohara A."/>
            <person name="Ohji S."/>
            <person name="Ichikawa N."/>
        </authorList>
    </citation>
    <scope>NUCLEOTIDE SEQUENCE [LARGE SCALE GENOMIC DNA]</scope>
    <source>
        <strain evidence="9 10">NBRC 3748</strain>
    </source>
</reference>
<dbReference type="InterPro" id="IPR000537">
    <property type="entry name" value="UbiA_prenyltransferase"/>
</dbReference>
<dbReference type="Proteomes" id="UP000320461">
    <property type="component" value="Unassembled WGS sequence"/>
</dbReference>
<dbReference type="PANTHER" id="PTHR13929">
    <property type="entry name" value="1,4-DIHYDROXY-2-NAPHTHOATE OCTAPRENYLTRANSFERASE"/>
    <property type="match status" value="1"/>
</dbReference>
<dbReference type="GO" id="GO:0009234">
    <property type="term" value="P:menaquinone biosynthetic process"/>
    <property type="evidence" value="ECO:0007669"/>
    <property type="project" value="UniProtKB-KW"/>
</dbReference>
<gene>
    <name evidence="9" type="primary">ubiA</name>
    <name evidence="9" type="ORF">CGE01nite_26260</name>
</gene>
<evidence type="ECO:0000313" key="9">
    <source>
        <dbReference type="EMBL" id="GEA85375.1"/>
    </source>
</evidence>
<keyword evidence="5 8" id="KW-0812">Transmembrane</keyword>
<comment type="pathway">
    <text evidence="2">Quinol/quinone metabolism; menaquinone biosynthesis.</text>
</comment>
<dbReference type="NCBIfam" id="NF009608">
    <property type="entry name" value="PRK13105.1"/>
    <property type="match status" value="1"/>
</dbReference>
<evidence type="ECO:0000256" key="4">
    <source>
        <dbReference type="ARBA" id="ARBA00022679"/>
    </source>
</evidence>
<dbReference type="InterPro" id="IPR044878">
    <property type="entry name" value="UbiA_sf"/>
</dbReference>
<feature type="transmembrane region" description="Helical" evidence="8">
    <location>
        <begin position="36"/>
        <end position="59"/>
    </location>
</feature>
<dbReference type="GO" id="GO:0004659">
    <property type="term" value="F:prenyltransferase activity"/>
    <property type="evidence" value="ECO:0007669"/>
    <property type="project" value="InterPro"/>
</dbReference>
<feature type="transmembrane region" description="Helical" evidence="8">
    <location>
        <begin position="125"/>
        <end position="143"/>
    </location>
</feature>
<sequence>MTTAELRRGTDWRAGVRQLVGSSRPLSWINTAYPFAAAYLLAGGGLDAVLVVGTVFFLVPYNLLMYGLNDVWDHESDLANPRKGGVEGVVLDTRWHRTTVLVSVAASAPFVVALAAIAVARRSPASLVVLLVSVFAVVAYSAPRLRFKERPGLDSVTSATHFVSPAVLGVTLAGGTWSWSVTATLLAFFAWACASHAFGAVQDVRADRGAGIGSIATVLGARRTVRLAMAGYALAAALLLTAGWPTALAAVVPVAYLASITPFRSLTDDECEQANRGWRRFLWLNLVAGFAITQGLIIAAFAARG</sequence>
<comment type="subcellular location">
    <subcellularLocation>
        <location evidence="1">Membrane</location>
        <topology evidence="1">Multi-pass membrane protein</topology>
    </subcellularLocation>
</comment>